<keyword evidence="2" id="KW-0472">Membrane</keyword>
<evidence type="ECO:0000313" key="4">
    <source>
        <dbReference type="EMBL" id="QLH76894.1"/>
    </source>
</evidence>
<keyword evidence="2" id="KW-0812">Transmembrane</keyword>
<feature type="domain" description="DUF58" evidence="3">
    <location>
        <begin position="186"/>
        <end position="303"/>
    </location>
</feature>
<dbReference type="KEGG" id="hrr:HZS55_06070"/>
<name>A0A7D5TMX2_9EURY</name>
<feature type="transmembrane region" description="Helical" evidence="2">
    <location>
        <begin position="6"/>
        <end position="29"/>
    </location>
</feature>
<sequence>MAGLLSLWAVVLGQIVVLFGTAGIAAWLLTQQYRFTRLTTETTQSLSVTQTPSRSQVPTGETTVLSVTMEATDPLALHCSVTPRFPPGSESDSTGFALERGENRSTHTVEVMWPVAGTHTIEPPELTLRDRLGLFEQSITVGTATTVSVQPRGTQNLHVGEGGDPIAAGLGDHETGQSGSGLEPEEVRKYVPGDTIRNIDWKATARLGEPHVREFETETDRETVLFVDHRESLETGQPGETKLDYLRQVGLAFVENAREHTDPLGCYTVGDEGITGSFTPSADTDQQLSIRHQLQSLAPTERADEPDRSTSPTAPARAQQLRGRLADDETAFGTRLAPYFDRPNAYVESVLERPLVGAVKSATAGLDGSIWSVILTDDQNRTELREAVKLARRNQGRALVFIAPTVLYEPGGLGTLDDAHDQYMDFERFRQSLASMDRVTAFEVGPADRVSAVLARGREQWSRTRRN</sequence>
<evidence type="ECO:0000256" key="2">
    <source>
        <dbReference type="SAM" id="Phobius"/>
    </source>
</evidence>
<dbReference type="Pfam" id="PF01882">
    <property type="entry name" value="DUF58"/>
    <property type="match status" value="1"/>
</dbReference>
<dbReference type="EMBL" id="CP058910">
    <property type="protein sequence ID" value="QLH76894.1"/>
    <property type="molecule type" value="Genomic_DNA"/>
</dbReference>
<keyword evidence="5" id="KW-1185">Reference proteome</keyword>
<keyword evidence="2" id="KW-1133">Transmembrane helix</keyword>
<evidence type="ECO:0000256" key="1">
    <source>
        <dbReference type="SAM" id="MobiDB-lite"/>
    </source>
</evidence>
<organism evidence="4 5">
    <name type="scientific">Halosimplex rubrum</name>
    <dbReference type="NCBI Taxonomy" id="869889"/>
    <lineage>
        <taxon>Archaea</taxon>
        <taxon>Methanobacteriati</taxon>
        <taxon>Methanobacteriota</taxon>
        <taxon>Stenosarchaea group</taxon>
        <taxon>Halobacteria</taxon>
        <taxon>Halobacteriales</taxon>
        <taxon>Haloarculaceae</taxon>
        <taxon>Halosimplex</taxon>
    </lineage>
</organism>
<dbReference type="AlphaFoldDB" id="A0A7D5TMX2"/>
<accession>A0A7D5TMX2</accession>
<dbReference type="PANTHER" id="PTHR33608">
    <property type="entry name" value="BLL2464 PROTEIN"/>
    <property type="match status" value="1"/>
</dbReference>
<evidence type="ECO:0000259" key="3">
    <source>
        <dbReference type="Pfam" id="PF01882"/>
    </source>
</evidence>
<reference evidence="4 5" key="1">
    <citation type="submission" date="2020-07" db="EMBL/GenBank/DDBJ databases">
        <title>Halosimplex pelagicum sp. nov. and Halosimplex rubrum sp. nov., isolated from salted brown alga Laminaria, and emended description of the genus Halosimplex.</title>
        <authorList>
            <person name="Cui H."/>
        </authorList>
    </citation>
    <scope>NUCLEOTIDE SEQUENCE [LARGE SCALE GENOMIC DNA]</scope>
    <source>
        <strain evidence="4 5">R27</strain>
    </source>
</reference>
<feature type="region of interest" description="Disordered" evidence="1">
    <location>
        <begin position="296"/>
        <end position="324"/>
    </location>
</feature>
<protein>
    <submittedName>
        <fullName evidence="4">DUF58 domain-containing protein</fullName>
    </submittedName>
</protein>
<evidence type="ECO:0000313" key="5">
    <source>
        <dbReference type="Proteomes" id="UP000509667"/>
    </source>
</evidence>
<dbReference type="PANTHER" id="PTHR33608:SF6">
    <property type="entry name" value="BLL2464 PROTEIN"/>
    <property type="match status" value="1"/>
</dbReference>
<feature type="region of interest" description="Disordered" evidence="1">
    <location>
        <begin position="164"/>
        <end position="185"/>
    </location>
</feature>
<dbReference type="InterPro" id="IPR002881">
    <property type="entry name" value="DUF58"/>
</dbReference>
<proteinExistence type="predicted"/>
<gene>
    <name evidence="4" type="ORF">HZS55_06070</name>
</gene>
<dbReference type="Proteomes" id="UP000509667">
    <property type="component" value="Chromosome"/>
</dbReference>